<dbReference type="RefSeq" id="WP_088578683.1">
    <property type="nucleotide sequence ID" value="NZ_CP009886.1"/>
</dbReference>
<dbReference type="AlphaFoldDB" id="A0ABC8AH26"/>
<evidence type="ECO:0000313" key="3">
    <source>
        <dbReference type="Proteomes" id="UP000196980"/>
    </source>
</evidence>
<keyword evidence="1" id="KW-0472">Membrane</keyword>
<dbReference type="KEGG" id="xfh:XFHB_13220"/>
<keyword evidence="1" id="KW-0812">Transmembrane</keyword>
<sequence length="165" mass="19040">MNEIWHLLRMFYLLGLLPVVLFFLFFAFHYDSEVGAAVLICSLGYFLIGYFLLKTFPNFLRSRVHARVANFKAKGFAPQFEVESWIHNSYMGFDPKMRKVLYVDTSGHGIQTLIDFDDVNRWKLEGKSPVVLTLLTNLPACPVLKLGIYDLKTDECMAHLVMFFG</sequence>
<feature type="transmembrane region" description="Helical" evidence="1">
    <location>
        <begin position="34"/>
        <end position="53"/>
    </location>
</feature>
<name>A0ABC8AH26_XYLFS</name>
<feature type="transmembrane region" description="Helical" evidence="1">
    <location>
        <begin position="7"/>
        <end position="28"/>
    </location>
</feature>
<accession>A0ABC8AH26</accession>
<dbReference type="Proteomes" id="UP000196980">
    <property type="component" value="Plasmid pXF64-HB"/>
</dbReference>
<organism evidence="2 3">
    <name type="scientific">Xylella fastidiosa</name>
    <dbReference type="NCBI Taxonomy" id="2371"/>
    <lineage>
        <taxon>Bacteria</taxon>
        <taxon>Pseudomonadati</taxon>
        <taxon>Pseudomonadota</taxon>
        <taxon>Gammaproteobacteria</taxon>
        <taxon>Lysobacterales</taxon>
        <taxon>Lysobacteraceae</taxon>
        <taxon>Xylella</taxon>
    </lineage>
</organism>
<proteinExistence type="predicted"/>
<keyword evidence="1" id="KW-1133">Transmembrane helix</keyword>
<evidence type="ECO:0000313" key="2">
    <source>
        <dbReference type="EMBL" id="ALR07889.1"/>
    </source>
</evidence>
<geneLocation type="plasmid" evidence="3">
    <name>pxf64-hb</name>
</geneLocation>
<gene>
    <name evidence="2" type="ORF">XFHB_13220</name>
</gene>
<protein>
    <submittedName>
        <fullName evidence="2">Uncharacterized protein</fullName>
    </submittedName>
</protein>
<reference evidence="3" key="1">
    <citation type="submission" date="2014-11" db="EMBL/GenBank/DDBJ databases">
        <title>Xylella fastidiosa Hib4 Genome Sequencing.</title>
        <authorList>
            <person name="Pierry P.M."/>
            <person name="da Silva A.M."/>
        </authorList>
    </citation>
    <scope>NUCLEOTIDE SEQUENCE [LARGE SCALE GENOMIC DNA]</scope>
    <source>
        <strain evidence="3">Hib4</strain>
        <plasmid evidence="3">pxf64-hb</plasmid>
    </source>
</reference>
<dbReference type="EMBL" id="CP009886">
    <property type="protein sequence ID" value="ALR07889.1"/>
    <property type="molecule type" value="Genomic_DNA"/>
</dbReference>
<keyword evidence="2" id="KW-0614">Plasmid</keyword>
<evidence type="ECO:0000256" key="1">
    <source>
        <dbReference type="SAM" id="Phobius"/>
    </source>
</evidence>